<evidence type="ECO:0000313" key="2">
    <source>
        <dbReference type="Proteomes" id="UP000789342"/>
    </source>
</evidence>
<sequence>ECQIPAKQLATPACSGQRGDYNHKGLNARHEIIHKEYMSR</sequence>
<evidence type="ECO:0000313" key="1">
    <source>
        <dbReference type="EMBL" id="CAG8729116.1"/>
    </source>
</evidence>
<protein>
    <submittedName>
        <fullName evidence="1">2456_t:CDS:1</fullName>
    </submittedName>
</protein>
<accession>A0A9N9IBV2</accession>
<organism evidence="1 2">
    <name type="scientific">Acaulospora morrowiae</name>
    <dbReference type="NCBI Taxonomy" id="94023"/>
    <lineage>
        <taxon>Eukaryota</taxon>
        <taxon>Fungi</taxon>
        <taxon>Fungi incertae sedis</taxon>
        <taxon>Mucoromycota</taxon>
        <taxon>Glomeromycotina</taxon>
        <taxon>Glomeromycetes</taxon>
        <taxon>Diversisporales</taxon>
        <taxon>Acaulosporaceae</taxon>
        <taxon>Acaulospora</taxon>
    </lineage>
</organism>
<feature type="non-terminal residue" evidence="1">
    <location>
        <position position="1"/>
    </location>
</feature>
<reference evidence="1" key="1">
    <citation type="submission" date="2021-06" db="EMBL/GenBank/DDBJ databases">
        <authorList>
            <person name="Kallberg Y."/>
            <person name="Tangrot J."/>
            <person name="Rosling A."/>
        </authorList>
    </citation>
    <scope>NUCLEOTIDE SEQUENCE</scope>
    <source>
        <strain evidence="1">CL551</strain>
    </source>
</reference>
<proteinExistence type="predicted"/>
<feature type="non-terminal residue" evidence="1">
    <location>
        <position position="40"/>
    </location>
</feature>
<dbReference type="EMBL" id="CAJVPV010025503">
    <property type="protein sequence ID" value="CAG8729116.1"/>
    <property type="molecule type" value="Genomic_DNA"/>
</dbReference>
<gene>
    <name evidence="1" type="ORF">AMORRO_LOCUS13881</name>
</gene>
<name>A0A9N9IBV2_9GLOM</name>
<comment type="caution">
    <text evidence="1">The sequence shown here is derived from an EMBL/GenBank/DDBJ whole genome shotgun (WGS) entry which is preliminary data.</text>
</comment>
<dbReference type="Proteomes" id="UP000789342">
    <property type="component" value="Unassembled WGS sequence"/>
</dbReference>
<keyword evidence="2" id="KW-1185">Reference proteome</keyword>
<dbReference type="AlphaFoldDB" id="A0A9N9IBV2"/>